<accession>A0A645HBJ6</accession>
<feature type="domain" description="HTH marR-type" evidence="5">
    <location>
        <begin position="1"/>
        <end position="121"/>
    </location>
</feature>
<evidence type="ECO:0000256" key="3">
    <source>
        <dbReference type="ARBA" id="ARBA00023163"/>
    </source>
</evidence>
<evidence type="ECO:0000259" key="5">
    <source>
        <dbReference type="PROSITE" id="PS50995"/>
    </source>
</evidence>
<dbReference type="InterPro" id="IPR000835">
    <property type="entry name" value="HTH_MarR-typ"/>
</dbReference>
<evidence type="ECO:0000256" key="2">
    <source>
        <dbReference type="ARBA" id="ARBA00023125"/>
    </source>
</evidence>
<comment type="caution">
    <text evidence="6">The sequence shown here is derived from an EMBL/GenBank/DDBJ whole genome shotgun (WGS) entry which is preliminary data.</text>
</comment>
<organism evidence="6">
    <name type="scientific">bioreactor metagenome</name>
    <dbReference type="NCBI Taxonomy" id="1076179"/>
    <lineage>
        <taxon>unclassified sequences</taxon>
        <taxon>metagenomes</taxon>
        <taxon>ecological metagenomes</taxon>
    </lineage>
</organism>
<feature type="region of interest" description="Disordered" evidence="4">
    <location>
        <begin position="126"/>
        <end position="145"/>
    </location>
</feature>
<dbReference type="PROSITE" id="PS50995">
    <property type="entry name" value="HTH_MARR_2"/>
    <property type="match status" value="1"/>
</dbReference>
<dbReference type="Gene3D" id="1.10.10.10">
    <property type="entry name" value="Winged helix-like DNA-binding domain superfamily/Winged helix DNA-binding domain"/>
    <property type="match status" value="1"/>
</dbReference>
<protein>
    <recommendedName>
        <fullName evidence="5">HTH marR-type domain-containing protein</fullName>
    </recommendedName>
</protein>
<dbReference type="AlphaFoldDB" id="A0A645HBJ6"/>
<name>A0A645HBJ6_9ZZZZ</name>
<evidence type="ECO:0000313" key="6">
    <source>
        <dbReference type="EMBL" id="MPN36411.1"/>
    </source>
</evidence>
<dbReference type="InterPro" id="IPR036388">
    <property type="entry name" value="WH-like_DNA-bd_sf"/>
</dbReference>
<dbReference type="PANTHER" id="PTHR42756:SF1">
    <property type="entry name" value="TRANSCRIPTIONAL REPRESSOR OF EMRAB OPERON"/>
    <property type="match status" value="1"/>
</dbReference>
<dbReference type="PANTHER" id="PTHR42756">
    <property type="entry name" value="TRANSCRIPTIONAL REGULATOR, MARR"/>
    <property type="match status" value="1"/>
</dbReference>
<keyword evidence="1" id="KW-0805">Transcription regulation</keyword>
<dbReference type="Pfam" id="PF13601">
    <property type="entry name" value="HTH_34"/>
    <property type="match status" value="1"/>
</dbReference>
<dbReference type="InterPro" id="IPR027395">
    <property type="entry name" value="WH_DNA-bd_dom"/>
</dbReference>
<evidence type="ECO:0000256" key="4">
    <source>
        <dbReference type="SAM" id="MobiDB-lite"/>
    </source>
</evidence>
<dbReference type="SMART" id="SM00347">
    <property type="entry name" value="HTH_MARR"/>
    <property type="match status" value="1"/>
</dbReference>
<feature type="compositionally biased region" description="Basic and acidic residues" evidence="4">
    <location>
        <begin position="134"/>
        <end position="145"/>
    </location>
</feature>
<dbReference type="InterPro" id="IPR036390">
    <property type="entry name" value="WH_DNA-bd_sf"/>
</dbReference>
<keyword evidence="3" id="KW-0804">Transcription</keyword>
<dbReference type="GO" id="GO:0003677">
    <property type="term" value="F:DNA binding"/>
    <property type="evidence" value="ECO:0007669"/>
    <property type="project" value="UniProtKB-KW"/>
</dbReference>
<dbReference type="GO" id="GO:0003700">
    <property type="term" value="F:DNA-binding transcription factor activity"/>
    <property type="evidence" value="ECO:0007669"/>
    <property type="project" value="InterPro"/>
</dbReference>
<dbReference type="PRINTS" id="PR00598">
    <property type="entry name" value="HTHMARR"/>
</dbReference>
<proteinExistence type="predicted"/>
<dbReference type="SUPFAM" id="SSF46785">
    <property type="entry name" value="Winged helix' DNA-binding domain"/>
    <property type="match status" value="1"/>
</dbReference>
<keyword evidence="2" id="KW-0238">DNA-binding</keyword>
<evidence type="ECO:0000256" key="1">
    <source>
        <dbReference type="ARBA" id="ARBA00023015"/>
    </source>
</evidence>
<dbReference type="EMBL" id="VSSQ01090535">
    <property type="protein sequence ID" value="MPN36411.1"/>
    <property type="molecule type" value="Genomic_DNA"/>
</dbReference>
<sequence>MDSSHHKVMEDFNRANKGEMFALHFLYMRNEPVLPSELSIALRSSMARISALLGSLEKKGLVKREINTADRRNILVTLTESGRQRARREMDNRQTCMAGIFKEMGEADTRDFIRLTKRFVELAAKHMRPPGTDEGNRLDHEKTDV</sequence>
<gene>
    <name evidence="6" type="ORF">SDC9_183920</name>
</gene>
<reference evidence="6" key="1">
    <citation type="submission" date="2019-08" db="EMBL/GenBank/DDBJ databases">
        <authorList>
            <person name="Kucharzyk K."/>
            <person name="Murdoch R.W."/>
            <person name="Higgins S."/>
            <person name="Loffler F."/>
        </authorList>
    </citation>
    <scope>NUCLEOTIDE SEQUENCE</scope>
</reference>